<keyword evidence="2" id="KW-1185">Reference proteome</keyword>
<comment type="caution">
    <text evidence="1">The sequence shown here is derived from an EMBL/GenBank/DDBJ whole genome shotgun (WGS) entry which is preliminary data.</text>
</comment>
<evidence type="ECO:0000313" key="2">
    <source>
        <dbReference type="Proteomes" id="UP001256547"/>
    </source>
</evidence>
<organism evidence="1 2">
    <name type="scientific">Enterococcus dongliensis</name>
    <dbReference type="NCBI Taxonomy" id="2559925"/>
    <lineage>
        <taxon>Bacteria</taxon>
        <taxon>Bacillati</taxon>
        <taxon>Bacillota</taxon>
        <taxon>Bacilli</taxon>
        <taxon>Lactobacillales</taxon>
        <taxon>Enterococcaceae</taxon>
        <taxon>Enterococcus</taxon>
    </lineage>
</organism>
<reference evidence="1 2" key="1">
    <citation type="submission" date="2023-03" db="EMBL/GenBank/DDBJ databases">
        <authorList>
            <person name="Shen W."/>
            <person name="Cai J."/>
        </authorList>
    </citation>
    <scope>NUCLEOTIDE SEQUENCE [LARGE SCALE GENOMIC DNA]</scope>
    <source>
        <strain evidence="1 2">P72-2</strain>
    </source>
</reference>
<protein>
    <submittedName>
        <fullName evidence="1">Uncharacterized protein</fullName>
    </submittedName>
</protein>
<evidence type="ECO:0000313" key="1">
    <source>
        <dbReference type="EMBL" id="MDT2597171.1"/>
    </source>
</evidence>
<name>A0ABU3ER76_9ENTE</name>
<gene>
    <name evidence="1" type="ORF">P7D39_09165</name>
</gene>
<dbReference type="RefSeq" id="WP_212741291.1">
    <property type="nucleotide sequence ID" value="NZ_JARPYR010000017.1"/>
</dbReference>
<proteinExistence type="predicted"/>
<dbReference type="EMBL" id="JARPYR010000017">
    <property type="protein sequence ID" value="MDT2597171.1"/>
    <property type="molecule type" value="Genomic_DNA"/>
</dbReference>
<dbReference type="Proteomes" id="UP001256547">
    <property type="component" value="Unassembled WGS sequence"/>
</dbReference>
<accession>A0ABU3ER76</accession>
<sequence>MTDKELVQVERVITNYFRGNTNDFVESFDEEDLISDLEILYNGILQNFTKIAQ</sequence>